<dbReference type="Proteomes" id="UP001163603">
    <property type="component" value="Chromosome 7"/>
</dbReference>
<organism evidence="1 2">
    <name type="scientific">Pistacia integerrima</name>
    <dbReference type="NCBI Taxonomy" id="434235"/>
    <lineage>
        <taxon>Eukaryota</taxon>
        <taxon>Viridiplantae</taxon>
        <taxon>Streptophyta</taxon>
        <taxon>Embryophyta</taxon>
        <taxon>Tracheophyta</taxon>
        <taxon>Spermatophyta</taxon>
        <taxon>Magnoliopsida</taxon>
        <taxon>eudicotyledons</taxon>
        <taxon>Gunneridae</taxon>
        <taxon>Pentapetalae</taxon>
        <taxon>rosids</taxon>
        <taxon>malvids</taxon>
        <taxon>Sapindales</taxon>
        <taxon>Anacardiaceae</taxon>
        <taxon>Pistacia</taxon>
    </lineage>
</organism>
<sequence length="149" mass="17422">MAWLPHLQWRTLENQQLEYFHYSKPDANQHLRHKKVLQLISYVQESCDANRAIDIGRAAFTTTLNLISNTIFSIDDSFILFYIYLGRGFKRIKGPCAKFCAQLRFFNEYLPEDKDPLHAWSVICFVSVLALAGILFWLLQSSEKIEVFD</sequence>
<keyword evidence="2" id="KW-1185">Reference proteome</keyword>
<evidence type="ECO:0000313" key="1">
    <source>
        <dbReference type="EMBL" id="KAJ0034789.1"/>
    </source>
</evidence>
<evidence type="ECO:0000313" key="2">
    <source>
        <dbReference type="Proteomes" id="UP001163603"/>
    </source>
</evidence>
<name>A0ACC0YER6_9ROSI</name>
<comment type="caution">
    <text evidence="1">The sequence shown here is derived from an EMBL/GenBank/DDBJ whole genome shotgun (WGS) entry which is preliminary data.</text>
</comment>
<gene>
    <name evidence="1" type="ORF">Pint_25802</name>
</gene>
<proteinExistence type="predicted"/>
<reference evidence="2" key="1">
    <citation type="journal article" date="2023" name="G3 (Bethesda)">
        <title>Genome assembly and association tests identify interacting loci associated with vigor, precocity, and sex in interspecific pistachio rootstocks.</title>
        <authorList>
            <person name="Palmer W."/>
            <person name="Jacygrad E."/>
            <person name="Sagayaradj S."/>
            <person name="Cavanaugh K."/>
            <person name="Han R."/>
            <person name="Bertier L."/>
            <person name="Beede B."/>
            <person name="Kafkas S."/>
            <person name="Golino D."/>
            <person name="Preece J."/>
            <person name="Michelmore R."/>
        </authorList>
    </citation>
    <scope>NUCLEOTIDE SEQUENCE [LARGE SCALE GENOMIC DNA]</scope>
</reference>
<dbReference type="EMBL" id="CM047742">
    <property type="protein sequence ID" value="KAJ0034789.1"/>
    <property type="molecule type" value="Genomic_DNA"/>
</dbReference>
<protein>
    <submittedName>
        <fullName evidence="1">Uncharacterized protein</fullName>
    </submittedName>
</protein>
<accession>A0ACC0YER6</accession>